<dbReference type="Gene3D" id="2.130.10.10">
    <property type="entry name" value="YVTN repeat-like/Quinoprotein amine dehydrogenase"/>
    <property type="match status" value="2"/>
</dbReference>
<keyword evidence="6" id="KW-0804">Transcription</keyword>
<evidence type="ECO:0000256" key="6">
    <source>
        <dbReference type="ARBA" id="ARBA00023163"/>
    </source>
</evidence>
<accession>A0A226EGM5</accession>
<dbReference type="OrthoDB" id="10266330at2759"/>
<protein>
    <submittedName>
        <fullName evidence="9">Transcription initiation factor TFIID subunit 5</fullName>
    </submittedName>
</protein>
<keyword evidence="3 8" id="KW-0853">WD repeat</keyword>
<dbReference type="InterPro" id="IPR037264">
    <property type="entry name" value="TFIID_NTD2_sf"/>
</dbReference>
<keyword evidence="4" id="KW-0677">Repeat</keyword>
<evidence type="ECO:0000256" key="3">
    <source>
        <dbReference type="ARBA" id="ARBA00022574"/>
    </source>
</evidence>
<sequence length="834" mass="92410">MEDDSLNNASSHFGELFEGQTAVFETTFSEADVLVLENGLELATAGINNISSPSVAQPSSPYRTMQIQLGQKQQFRKVDLQTQISNSKINSISLPVGGTVDNSVVRRSPSVQDDEDSLMNETGEERVLHFTKDDIKEKISLTKDLNLVIRHKINKHLKQRGYLETLIPKIVTKEVLSQMVDPSISKTNAVLFGPTYRAEEIHDEIERFYKFFTSLKERNPVMSGELRPMLMPILVFFVRESYINGFKTVCNKLIGDFSRKFLEEDKTHENCLIAIAISIIKSTQGFEDKYLKEVCQKRHKFTLSECTFVTLKKFLSKLKKSLLVNILSNHFLIELKTSKEIVESVHVNDGDNEKIEPSKPSSRIKQVLHRLRGSVTANLPSIKVYTTNGLPSSAAVSQEGSTFAFGMSTSGIRICDESSAKMAPFSSNDENEDADDEDNDDYSVYEPSIKTINGHEGGIYGVSFHPRTKLLYSAGQDSVMRAWDLTHDTNINCKALYRGHFGPIWSVDISPSGQLVGTASTDSTARLWVPERVECVRILAGHYFDVESIKFHPNESYVATGSLDKSARLWSVSDGEMVRIMTGSEGKVSALAFHKSGNYLVGGGFDDIIRVWDIREGELIAELLSPKNCTDLSISGNMLAGSFQDGAIQVWNLRNIVGGCDNNLQEDFVYSVPNPYTIHCPVSSLVGLFYKDAGSLYGLGSHPIEPLDPTVIDELSNSEAPTTTMSLNSTVPNPTSDNNYNSSPMFLKVNPIAGSDTILEISSGSESPSEMGVPTTRLISLNHIIRAPPMSSDDFQNCLDDEDIENTNNTITSSDMEFEVDEQILESFVDNSLS</sequence>
<dbReference type="Proteomes" id="UP000198287">
    <property type="component" value="Unassembled WGS sequence"/>
</dbReference>
<dbReference type="InterPro" id="IPR011048">
    <property type="entry name" value="Haem_d1_sf"/>
</dbReference>
<feature type="repeat" description="WD" evidence="8">
    <location>
        <begin position="497"/>
        <end position="528"/>
    </location>
</feature>
<dbReference type="EMBL" id="LNIX01000003">
    <property type="protein sequence ID" value="OXA56775.1"/>
    <property type="molecule type" value="Genomic_DNA"/>
</dbReference>
<dbReference type="InterPro" id="IPR001680">
    <property type="entry name" value="WD40_rpt"/>
</dbReference>
<evidence type="ECO:0000256" key="2">
    <source>
        <dbReference type="ARBA" id="ARBA00009435"/>
    </source>
</evidence>
<dbReference type="GO" id="GO:0003743">
    <property type="term" value="F:translation initiation factor activity"/>
    <property type="evidence" value="ECO:0007669"/>
    <property type="project" value="UniProtKB-KW"/>
</dbReference>
<dbReference type="Pfam" id="PF00400">
    <property type="entry name" value="WD40"/>
    <property type="match status" value="4"/>
</dbReference>
<dbReference type="InterPro" id="IPR015943">
    <property type="entry name" value="WD40/YVTN_repeat-like_dom_sf"/>
</dbReference>
<dbReference type="InterPro" id="IPR019775">
    <property type="entry name" value="WD40_repeat_CS"/>
</dbReference>
<gene>
    <name evidence="9" type="ORF">Fcan01_08332</name>
</gene>
<dbReference type="GO" id="GO:0005634">
    <property type="term" value="C:nucleus"/>
    <property type="evidence" value="ECO:0007669"/>
    <property type="project" value="UniProtKB-SubCell"/>
</dbReference>
<dbReference type="PANTHER" id="PTHR19879">
    <property type="entry name" value="TRANSCRIPTION INITIATION FACTOR TFIID"/>
    <property type="match status" value="1"/>
</dbReference>
<dbReference type="Gene3D" id="1.25.40.500">
    <property type="entry name" value="TFIID subunit TAF5, NTD2 domain"/>
    <property type="match status" value="1"/>
</dbReference>
<proteinExistence type="inferred from homology"/>
<evidence type="ECO:0000256" key="4">
    <source>
        <dbReference type="ARBA" id="ARBA00022737"/>
    </source>
</evidence>
<dbReference type="PROSITE" id="PS50082">
    <property type="entry name" value="WD_REPEATS_2"/>
    <property type="match status" value="4"/>
</dbReference>
<dbReference type="SUPFAM" id="SSF160897">
    <property type="entry name" value="Taf5 N-terminal domain-like"/>
    <property type="match status" value="1"/>
</dbReference>
<dbReference type="PROSITE" id="PS50294">
    <property type="entry name" value="WD_REPEATS_REGION"/>
    <property type="match status" value="4"/>
</dbReference>
<evidence type="ECO:0000256" key="7">
    <source>
        <dbReference type="ARBA" id="ARBA00023242"/>
    </source>
</evidence>
<evidence type="ECO:0000256" key="8">
    <source>
        <dbReference type="PROSITE-ProRule" id="PRU00221"/>
    </source>
</evidence>
<evidence type="ECO:0000256" key="5">
    <source>
        <dbReference type="ARBA" id="ARBA00023015"/>
    </source>
</evidence>
<evidence type="ECO:0000256" key="1">
    <source>
        <dbReference type="ARBA" id="ARBA00004123"/>
    </source>
</evidence>
<keyword evidence="9" id="KW-0648">Protein biosynthesis</keyword>
<evidence type="ECO:0000313" key="9">
    <source>
        <dbReference type="EMBL" id="OXA56775.1"/>
    </source>
</evidence>
<dbReference type="SUPFAM" id="SSF50978">
    <property type="entry name" value="WD40 repeat-like"/>
    <property type="match status" value="1"/>
</dbReference>
<comment type="similarity">
    <text evidence="2">Belongs to the WD repeat TAF5 family.</text>
</comment>
<keyword evidence="9" id="KW-0396">Initiation factor</keyword>
<dbReference type="InterPro" id="IPR036322">
    <property type="entry name" value="WD40_repeat_dom_sf"/>
</dbReference>
<dbReference type="PRINTS" id="PR00320">
    <property type="entry name" value="GPROTEINBRPT"/>
</dbReference>
<dbReference type="PROSITE" id="PS00678">
    <property type="entry name" value="WD_REPEATS_1"/>
    <property type="match status" value="2"/>
</dbReference>
<feature type="repeat" description="WD" evidence="8">
    <location>
        <begin position="581"/>
        <end position="622"/>
    </location>
</feature>
<dbReference type="SMART" id="SM00320">
    <property type="entry name" value="WD40"/>
    <property type="match status" value="5"/>
</dbReference>
<evidence type="ECO:0000313" key="10">
    <source>
        <dbReference type="Proteomes" id="UP000198287"/>
    </source>
</evidence>
<dbReference type="InterPro" id="IPR020472">
    <property type="entry name" value="WD40_PAC1"/>
</dbReference>
<feature type="repeat" description="WD" evidence="8">
    <location>
        <begin position="452"/>
        <end position="493"/>
    </location>
</feature>
<keyword evidence="5" id="KW-0805">Transcription regulation</keyword>
<dbReference type="STRING" id="158441.A0A226EGM5"/>
<dbReference type="AlphaFoldDB" id="A0A226EGM5"/>
<comment type="subcellular location">
    <subcellularLocation>
        <location evidence="1">Nucleus</location>
    </subcellularLocation>
</comment>
<dbReference type="CDD" id="cd00200">
    <property type="entry name" value="WD40"/>
    <property type="match status" value="1"/>
</dbReference>
<feature type="repeat" description="WD" evidence="8">
    <location>
        <begin position="539"/>
        <end position="580"/>
    </location>
</feature>
<reference evidence="9 10" key="1">
    <citation type="submission" date="2015-12" db="EMBL/GenBank/DDBJ databases">
        <title>The genome of Folsomia candida.</title>
        <authorList>
            <person name="Faddeeva A."/>
            <person name="Derks M.F."/>
            <person name="Anvar Y."/>
            <person name="Smit S."/>
            <person name="Van Straalen N."/>
            <person name="Roelofs D."/>
        </authorList>
    </citation>
    <scope>NUCLEOTIDE SEQUENCE [LARGE SCALE GENOMIC DNA]</scope>
    <source>
        <strain evidence="9 10">VU population</strain>
        <tissue evidence="9">Whole body</tissue>
    </source>
</reference>
<keyword evidence="10" id="KW-1185">Reference proteome</keyword>
<comment type="caution">
    <text evidence="9">The sequence shown here is derived from an EMBL/GenBank/DDBJ whole genome shotgun (WGS) entry which is preliminary data.</text>
</comment>
<dbReference type="SUPFAM" id="SSF51004">
    <property type="entry name" value="C-terminal (heme d1) domain of cytochrome cd1-nitrite reductase"/>
    <property type="match status" value="1"/>
</dbReference>
<dbReference type="PANTHER" id="PTHR19879:SF5">
    <property type="entry name" value="WD REPEAT-CONTAINING PROTEIN 55 HOMOLOG"/>
    <property type="match status" value="1"/>
</dbReference>
<keyword evidence="7" id="KW-0539">Nucleus</keyword>
<organism evidence="9 10">
    <name type="scientific">Folsomia candida</name>
    <name type="common">Springtail</name>
    <dbReference type="NCBI Taxonomy" id="158441"/>
    <lineage>
        <taxon>Eukaryota</taxon>
        <taxon>Metazoa</taxon>
        <taxon>Ecdysozoa</taxon>
        <taxon>Arthropoda</taxon>
        <taxon>Hexapoda</taxon>
        <taxon>Collembola</taxon>
        <taxon>Entomobryomorpha</taxon>
        <taxon>Isotomoidea</taxon>
        <taxon>Isotomidae</taxon>
        <taxon>Proisotominae</taxon>
        <taxon>Folsomia</taxon>
    </lineage>
</organism>
<name>A0A226EGM5_FOLCA</name>